<comment type="similarity">
    <text evidence="8">Belongs to the complex I NdhN subunit family.</text>
</comment>
<gene>
    <name evidence="8" type="primary">ndhN</name>
    <name evidence="9" type="ORF">IQ266_22890</name>
</gene>
<dbReference type="Proteomes" id="UP000625316">
    <property type="component" value="Unassembled WGS sequence"/>
</dbReference>
<comment type="catalytic activity">
    <reaction evidence="8">
        <text>a plastoquinone + NADPH + (n+1) H(+)(in) = a plastoquinol + NADP(+) + n H(+)(out)</text>
        <dbReference type="Rhea" id="RHEA:42612"/>
        <dbReference type="Rhea" id="RHEA-COMP:9561"/>
        <dbReference type="Rhea" id="RHEA-COMP:9562"/>
        <dbReference type="ChEBI" id="CHEBI:15378"/>
        <dbReference type="ChEBI" id="CHEBI:17757"/>
        <dbReference type="ChEBI" id="CHEBI:57783"/>
        <dbReference type="ChEBI" id="CHEBI:58349"/>
        <dbReference type="ChEBI" id="CHEBI:62192"/>
    </reaction>
</comment>
<dbReference type="GO" id="GO:0048038">
    <property type="term" value="F:quinone binding"/>
    <property type="evidence" value="ECO:0007669"/>
    <property type="project" value="UniProtKB-KW"/>
</dbReference>
<comment type="catalytic activity">
    <reaction evidence="8">
        <text>a plastoquinone + NADH + (n+1) H(+)(in) = a plastoquinol + NAD(+) + n H(+)(out)</text>
        <dbReference type="Rhea" id="RHEA:42608"/>
        <dbReference type="Rhea" id="RHEA-COMP:9561"/>
        <dbReference type="Rhea" id="RHEA-COMP:9562"/>
        <dbReference type="ChEBI" id="CHEBI:15378"/>
        <dbReference type="ChEBI" id="CHEBI:17757"/>
        <dbReference type="ChEBI" id="CHEBI:57540"/>
        <dbReference type="ChEBI" id="CHEBI:57945"/>
        <dbReference type="ChEBI" id="CHEBI:62192"/>
    </reaction>
</comment>
<evidence type="ECO:0000256" key="7">
    <source>
        <dbReference type="ARBA" id="ARBA00023136"/>
    </source>
</evidence>
<organism evidence="9 10">
    <name type="scientific">Romeriopsis navalis LEGE 11480</name>
    <dbReference type="NCBI Taxonomy" id="2777977"/>
    <lineage>
        <taxon>Bacteria</taxon>
        <taxon>Bacillati</taxon>
        <taxon>Cyanobacteriota</taxon>
        <taxon>Cyanophyceae</taxon>
        <taxon>Leptolyngbyales</taxon>
        <taxon>Leptolyngbyaceae</taxon>
        <taxon>Romeriopsis</taxon>
        <taxon>Romeriopsis navalis</taxon>
    </lineage>
</organism>
<keyword evidence="7 8" id="KW-0472">Membrane</keyword>
<comment type="subcellular location">
    <subcellularLocation>
        <location evidence="8">Cellular thylakoid membrane</location>
        <topology evidence="8">Peripheral membrane protein</topology>
        <orientation evidence="8">Cytoplasmic side</orientation>
    </subcellularLocation>
</comment>
<accession>A0A928VV30</accession>
<evidence type="ECO:0000256" key="4">
    <source>
        <dbReference type="ARBA" id="ARBA00022957"/>
    </source>
</evidence>
<keyword evidence="6 8" id="KW-0520">NAD</keyword>
<evidence type="ECO:0000313" key="9">
    <source>
        <dbReference type="EMBL" id="MBE9032589.1"/>
    </source>
</evidence>
<comment type="function">
    <text evidence="8">NDH-1 shuttles electrons from an unknown electron donor, via FMN and iron-sulfur (Fe-S) centers, to quinones in the respiratory and/or the photosynthetic chain. The immediate electron acceptor for the enzyme in this species is believed to be plastoquinone. Couples the redox reaction to proton translocation, and thus conserves the redox energy in a proton gradient. Cyanobacterial NDH-1 also plays a role in inorganic carbon-concentration.</text>
</comment>
<evidence type="ECO:0000256" key="6">
    <source>
        <dbReference type="ARBA" id="ARBA00023027"/>
    </source>
</evidence>
<keyword evidence="2 8" id="KW-0874">Quinone</keyword>
<proteinExistence type="inferred from homology"/>
<name>A0A928VV30_9CYAN</name>
<keyword evidence="8" id="KW-0793">Thylakoid</keyword>
<keyword evidence="4 8" id="KW-0618">Plastoquinone</keyword>
<evidence type="ECO:0000256" key="5">
    <source>
        <dbReference type="ARBA" id="ARBA00022967"/>
    </source>
</evidence>
<evidence type="ECO:0000313" key="10">
    <source>
        <dbReference type="Proteomes" id="UP000625316"/>
    </source>
</evidence>
<keyword evidence="3 8" id="KW-0521">NADP</keyword>
<comment type="subunit">
    <text evidence="8">NDH-1 can be composed of about 15 different subunits; different subcomplexes with different compositions have been identified which probably have different functions.</text>
</comment>
<evidence type="ECO:0000256" key="2">
    <source>
        <dbReference type="ARBA" id="ARBA00022719"/>
    </source>
</evidence>
<sequence length="158" mass="17572">MFSLITTGGKFIKDVETHGAVAVYAPLEGGYEGRYLRRMRAKGYEALSISARGLGDLQAYLMDVHGVRPPHLGKKSKSSDACVGSVYYVPPIVGTQLDNLSPRRKGLILWIVEGFVLTNEELNYLKDLAKSEPRLKIVIEMGGERYFRWQPLVQSIAA</sequence>
<dbReference type="PANTHER" id="PTHR35515:SF1">
    <property type="entry name" value="NAD(P)H-QUINONE OXIDOREDUCTASE SUBUNIT N, CHLOROPLASTIC"/>
    <property type="match status" value="1"/>
</dbReference>
<dbReference type="RefSeq" id="WP_264327406.1">
    <property type="nucleotide sequence ID" value="NZ_JADEXQ010000112.1"/>
</dbReference>
<keyword evidence="1 8" id="KW-0813">Transport</keyword>
<evidence type="ECO:0000256" key="1">
    <source>
        <dbReference type="ARBA" id="ARBA00022448"/>
    </source>
</evidence>
<dbReference type="EC" id="7.1.1.-" evidence="8"/>
<dbReference type="HAMAP" id="MF_01353">
    <property type="entry name" value="NDH1_NDH1N"/>
    <property type="match status" value="1"/>
</dbReference>
<dbReference type="GO" id="GO:0031676">
    <property type="term" value="C:plasma membrane-derived thylakoid membrane"/>
    <property type="evidence" value="ECO:0007669"/>
    <property type="project" value="UniProtKB-SubCell"/>
</dbReference>
<dbReference type="Pfam" id="PF11909">
    <property type="entry name" value="NdhN"/>
    <property type="match status" value="1"/>
</dbReference>
<keyword evidence="5 8" id="KW-1278">Translocase</keyword>
<evidence type="ECO:0000256" key="8">
    <source>
        <dbReference type="HAMAP-Rule" id="MF_01353"/>
    </source>
</evidence>
<comment type="caution">
    <text evidence="9">The sequence shown here is derived from an EMBL/GenBank/DDBJ whole genome shotgun (WGS) entry which is preliminary data.</text>
</comment>
<evidence type="ECO:0000256" key="3">
    <source>
        <dbReference type="ARBA" id="ARBA00022857"/>
    </source>
</evidence>
<dbReference type="EMBL" id="JADEXQ010000112">
    <property type="protein sequence ID" value="MBE9032589.1"/>
    <property type="molecule type" value="Genomic_DNA"/>
</dbReference>
<reference evidence="9" key="1">
    <citation type="submission" date="2020-10" db="EMBL/GenBank/DDBJ databases">
        <authorList>
            <person name="Castelo-Branco R."/>
            <person name="Eusebio N."/>
            <person name="Adriana R."/>
            <person name="Vieira A."/>
            <person name="Brugerolle De Fraissinette N."/>
            <person name="Rezende De Castro R."/>
            <person name="Schneider M.P."/>
            <person name="Vasconcelos V."/>
            <person name="Leao P.N."/>
        </authorList>
    </citation>
    <scope>NUCLEOTIDE SEQUENCE</scope>
    <source>
        <strain evidence="9">LEGE 11480</strain>
    </source>
</reference>
<dbReference type="PANTHER" id="PTHR35515">
    <property type="entry name" value="NAD(P)H-QUINONE OXIDOREDUCTASE SUBUNIT N, CHLOROPLASTIC"/>
    <property type="match status" value="1"/>
</dbReference>
<keyword evidence="10" id="KW-1185">Reference proteome</keyword>
<dbReference type="AlphaFoldDB" id="A0A928VV30"/>
<dbReference type="InterPro" id="IPR020874">
    <property type="entry name" value="NAD(P)H-quinone_OxRdtase_su_N"/>
</dbReference>
<dbReference type="GO" id="GO:0016655">
    <property type="term" value="F:oxidoreductase activity, acting on NAD(P)H, quinone or similar compound as acceptor"/>
    <property type="evidence" value="ECO:0007669"/>
    <property type="project" value="UniProtKB-UniRule"/>
</dbReference>
<protein>
    <recommendedName>
        <fullName evidence="8">NAD(P)H-quinone oxidoreductase subunit N</fullName>
        <ecNumber evidence="8">7.1.1.-</ecNumber>
    </recommendedName>
    <alternativeName>
        <fullName evidence="8">NAD(P)H dehydrogenase I subunit N</fullName>
        <shortName evidence="8">NDH-1 subunit N</shortName>
        <shortName evidence="8">NDH-N</shortName>
    </alternativeName>
</protein>